<reference evidence="2" key="1">
    <citation type="submission" date="2020-11" db="EMBL/GenBank/DDBJ databases">
        <authorList>
            <consortium name="DOE Joint Genome Institute"/>
            <person name="Ahrendt S."/>
            <person name="Riley R."/>
            <person name="Andreopoulos W."/>
            <person name="Labutti K."/>
            <person name="Pangilinan J."/>
            <person name="Ruiz-Duenas F.J."/>
            <person name="Barrasa J.M."/>
            <person name="Sanchez-Garcia M."/>
            <person name="Camarero S."/>
            <person name="Miyauchi S."/>
            <person name="Serrano A."/>
            <person name="Linde D."/>
            <person name="Babiker R."/>
            <person name="Drula E."/>
            <person name="Ayuso-Fernandez I."/>
            <person name="Pacheco R."/>
            <person name="Padilla G."/>
            <person name="Ferreira P."/>
            <person name="Barriuso J."/>
            <person name="Kellner H."/>
            <person name="Castanera R."/>
            <person name="Alfaro M."/>
            <person name="Ramirez L."/>
            <person name="Pisabarro A.G."/>
            <person name="Kuo A."/>
            <person name="Tritt A."/>
            <person name="Lipzen A."/>
            <person name="He G."/>
            <person name="Yan M."/>
            <person name="Ng V."/>
            <person name="Cullen D."/>
            <person name="Martin F."/>
            <person name="Rosso M.-N."/>
            <person name="Henrissat B."/>
            <person name="Hibbett D."/>
            <person name="Martinez A.T."/>
            <person name="Grigoriev I.V."/>
        </authorList>
    </citation>
    <scope>NUCLEOTIDE SEQUENCE</scope>
    <source>
        <strain evidence="2">AH 40177</strain>
    </source>
</reference>
<name>A0A9P5P1U9_9AGAR</name>
<evidence type="ECO:0000256" key="1">
    <source>
        <dbReference type="SAM" id="SignalP"/>
    </source>
</evidence>
<feature type="signal peptide" evidence="1">
    <location>
        <begin position="1"/>
        <end position="16"/>
    </location>
</feature>
<comment type="caution">
    <text evidence="2">The sequence shown here is derived from an EMBL/GenBank/DDBJ whole genome shotgun (WGS) entry which is preliminary data.</text>
</comment>
<sequence>MHAGTILFFALFIVSASPVSVPSPAFNNEQDLWAQVPIQTAVNFDYIDPRIGGGRFLDFTTPHKGEPLNVIISGKSDPSVLSEDGFTNYARSLGFSNECLGLHFGAIHQADLGDGNGKINEQLLAREYSFGGPVLGTCWESLAGGNHFRAWKQNGTSAPSGAWFLGVSKEENSGKHHEIVPNGYNLGRDFLISQAVSSPTHWNSIWWRTEVELVEGLLNPGKDGVNHGIEQDGLVAVLTVTRI</sequence>
<evidence type="ECO:0000313" key="2">
    <source>
        <dbReference type="EMBL" id="KAF9028856.1"/>
    </source>
</evidence>
<evidence type="ECO:0000313" key="3">
    <source>
        <dbReference type="Proteomes" id="UP000772434"/>
    </source>
</evidence>
<feature type="chain" id="PRO_5040370331" description="Secreted protein" evidence="1">
    <location>
        <begin position="17"/>
        <end position="243"/>
    </location>
</feature>
<dbReference type="OrthoDB" id="2310204at2759"/>
<protein>
    <recommendedName>
        <fullName evidence="4">Secreted protein</fullName>
    </recommendedName>
</protein>
<evidence type="ECO:0008006" key="4">
    <source>
        <dbReference type="Google" id="ProtNLM"/>
    </source>
</evidence>
<keyword evidence="3" id="KW-1185">Reference proteome</keyword>
<dbReference type="Proteomes" id="UP000772434">
    <property type="component" value="Unassembled WGS sequence"/>
</dbReference>
<proteinExistence type="predicted"/>
<dbReference type="AlphaFoldDB" id="A0A9P5P1U9"/>
<organism evidence="2 3">
    <name type="scientific">Rhodocollybia butyracea</name>
    <dbReference type="NCBI Taxonomy" id="206335"/>
    <lineage>
        <taxon>Eukaryota</taxon>
        <taxon>Fungi</taxon>
        <taxon>Dikarya</taxon>
        <taxon>Basidiomycota</taxon>
        <taxon>Agaricomycotina</taxon>
        <taxon>Agaricomycetes</taxon>
        <taxon>Agaricomycetidae</taxon>
        <taxon>Agaricales</taxon>
        <taxon>Marasmiineae</taxon>
        <taxon>Omphalotaceae</taxon>
        <taxon>Rhodocollybia</taxon>
    </lineage>
</organism>
<gene>
    <name evidence="2" type="ORF">BDP27DRAFT_1349938</name>
</gene>
<accession>A0A9P5P1U9</accession>
<dbReference type="EMBL" id="JADNRY010000723">
    <property type="protein sequence ID" value="KAF9028856.1"/>
    <property type="molecule type" value="Genomic_DNA"/>
</dbReference>
<keyword evidence="1" id="KW-0732">Signal</keyword>